<organism evidence="2 3">
    <name type="scientific">Pristionchus pacificus</name>
    <name type="common">Parasitic nematode worm</name>
    <dbReference type="NCBI Taxonomy" id="54126"/>
    <lineage>
        <taxon>Eukaryota</taxon>
        <taxon>Metazoa</taxon>
        <taxon>Ecdysozoa</taxon>
        <taxon>Nematoda</taxon>
        <taxon>Chromadorea</taxon>
        <taxon>Rhabditida</taxon>
        <taxon>Rhabditina</taxon>
        <taxon>Diplogasteromorpha</taxon>
        <taxon>Diplogasteroidea</taxon>
        <taxon>Neodiplogasteridae</taxon>
        <taxon>Pristionchus</taxon>
    </lineage>
</organism>
<keyword evidence="3" id="KW-1185">Reference proteome</keyword>
<dbReference type="Pfam" id="PF03125">
    <property type="entry name" value="Sre"/>
    <property type="match status" value="1"/>
</dbReference>
<comment type="similarity">
    <text evidence="1">Belongs to the nematode receptor-like protein sre family.</text>
</comment>
<proteinExistence type="inferred from homology"/>
<evidence type="ECO:0000313" key="3">
    <source>
        <dbReference type="Proteomes" id="UP000005239"/>
    </source>
</evidence>
<name>A0A2A6CMV3_PRIPA</name>
<evidence type="ECO:0000313" key="2">
    <source>
        <dbReference type="EnsemblMetazoa" id="PPA41816.1"/>
    </source>
</evidence>
<dbReference type="Proteomes" id="UP000005239">
    <property type="component" value="Unassembled WGS sequence"/>
</dbReference>
<dbReference type="PANTHER" id="PTHR47521:SF7">
    <property type="entry name" value="SERPENTINE RECEPTOR CLASS EPSILON-6"/>
    <property type="match status" value="1"/>
</dbReference>
<accession>A0A8R1YXI8</accession>
<dbReference type="PANTHER" id="PTHR47521">
    <property type="entry name" value="SERPENTINE RECEPTOR, CLASS E (EPSILON)-RELATED"/>
    <property type="match status" value="1"/>
</dbReference>
<dbReference type="AlphaFoldDB" id="A0A2A6CMV3"/>
<reference evidence="2" key="2">
    <citation type="submission" date="2022-06" db="UniProtKB">
        <authorList>
            <consortium name="EnsemblMetazoa"/>
        </authorList>
    </citation>
    <scope>IDENTIFICATION</scope>
    <source>
        <strain evidence="2">PS312</strain>
    </source>
</reference>
<accession>A0A2A6CMV3</accession>
<dbReference type="GO" id="GO:0007606">
    <property type="term" value="P:sensory perception of chemical stimulus"/>
    <property type="evidence" value="ECO:0007669"/>
    <property type="project" value="InterPro"/>
</dbReference>
<dbReference type="InterPro" id="IPR052860">
    <property type="entry name" value="NRL-GPCR1"/>
</dbReference>
<dbReference type="GO" id="GO:0016020">
    <property type="term" value="C:membrane"/>
    <property type="evidence" value="ECO:0007669"/>
    <property type="project" value="InterPro"/>
</dbReference>
<dbReference type="InterPro" id="IPR004151">
    <property type="entry name" value="7TM_GPCR_serpentine_rcpt_Sre"/>
</dbReference>
<evidence type="ECO:0000256" key="1">
    <source>
        <dbReference type="ARBA" id="ARBA00006803"/>
    </source>
</evidence>
<gene>
    <name evidence="2" type="primary">WBGene00280185</name>
</gene>
<reference evidence="3" key="1">
    <citation type="journal article" date="2008" name="Nat. Genet.">
        <title>The Pristionchus pacificus genome provides a unique perspective on nematode lifestyle and parasitism.</title>
        <authorList>
            <person name="Dieterich C."/>
            <person name="Clifton S.W."/>
            <person name="Schuster L.N."/>
            <person name="Chinwalla A."/>
            <person name="Delehaunty K."/>
            <person name="Dinkelacker I."/>
            <person name="Fulton L."/>
            <person name="Fulton R."/>
            <person name="Godfrey J."/>
            <person name="Minx P."/>
            <person name="Mitreva M."/>
            <person name="Roeseler W."/>
            <person name="Tian H."/>
            <person name="Witte H."/>
            <person name="Yang S.P."/>
            <person name="Wilson R.K."/>
            <person name="Sommer R.J."/>
        </authorList>
    </citation>
    <scope>NUCLEOTIDE SEQUENCE [LARGE SCALE GENOMIC DNA]</scope>
    <source>
        <strain evidence="3">PS312</strain>
    </source>
</reference>
<sequence>MKFGLLFNWFCIGTCATSIILNGLLVFIAHKKRAGIGFYSHLYASDFHASNGDYWRFVFAIICYCATDVAKEIVSNRDEHNYIYLQFWYAGPGMLGFFSVAPWKSRELAIQVCRIISFQICFTSFLLVLIGMTSRMATVWFIDKEEALRIVRIDRELIANSSVYERNPRLLLTVSALEVIFLNILILAFLPIFLKIVWKSGVVHLNFRLQLCTFAIYNSFGILGRFVIFYTQYSGKPDEEVLAYFIPAEFARLVANVFAENQIACFALDRTFATFFWSWYEKGAISTIIVRFFFSVSSRGKFQCNNACAEHLPQMLVDEKRPNLNGLRLRAKHGFGFVYSTNRRTLARMKSGAQVGSYSVSRTFQVKENIEVIKYMSWVGRGWIFAMVSSSFSYGYFKFGPDGYETSRALSYCMFEICVAIHFIAFYTLSITGNKHILKRFLELPETEGQTLEEIAMLHVWKLFFEKEEALRIIHTDRALQINSTLYEKSPRLLLTGIVIEMIINFCLLVCAPVFCRIVWNSDVLDFFLPALFMRTAENIFAESLILCFAFERTISTILWSWYEKGSLSTLIIWISVEGLNLSMYALHTYLKYWVSLDAMFIQNLLIALVGFVWFWCIYRTNHRMLQREKSGAQIDSYSVAYSFQIQENMEILKYMSWLGRGWIVASLSTAFFYTYYSVGPAGSEASRALSFNLHEMCISGHVVAFYGLSITGNKHILKQFREMKLTQVLVRALKLKNTSQSSLRIHLKPLKKSTFNQKQITILLITTIVGFFSFETLFKDGPNCLRTALPNDFRSTHLSMGDPRYYCCQ</sequence>
<dbReference type="EnsemblMetazoa" id="PPA41816.1">
    <property type="protein sequence ID" value="PPA41816.1"/>
    <property type="gene ID" value="WBGene00280185"/>
</dbReference>
<protein>
    <submittedName>
        <fullName evidence="2">G protein-coupled receptor</fullName>
    </submittedName>
</protein>